<keyword evidence="9 10" id="KW-0998">Cell outer membrane</keyword>
<comment type="similarity">
    <text evidence="10 11">Belongs to the TonB-dependent receptor family.</text>
</comment>
<accession>A0ABM8DBM1</accession>
<dbReference type="CDD" id="cd01347">
    <property type="entry name" value="ligand_gated_channel"/>
    <property type="match status" value="1"/>
</dbReference>
<dbReference type="PANTHER" id="PTHR47234">
    <property type="match status" value="1"/>
</dbReference>
<evidence type="ECO:0000256" key="8">
    <source>
        <dbReference type="ARBA" id="ARBA00023136"/>
    </source>
</evidence>
<evidence type="ECO:0000256" key="4">
    <source>
        <dbReference type="ARBA" id="ARBA00022496"/>
    </source>
</evidence>
<keyword evidence="7 11" id="KW-0798">TonB box</keyword>
<evidence type="ECO:0000256" key="7">
    <source>
        <dbReference type="ARBA" id="ARBA00023077"/>
    </source>
</evidence>
<dbReference type="EMBL" id="AP027041">
    <property type="protein sequence ID" value="BDU15969.1"/>
    <property type="molecule type" value="Genomic_DNA"/>
</dbReference>
<dbReference type="Proteomes" id="UP001317822">
    <property type="component" value="Chromosome"/>
</dbReference>
<keyword evidence="3 10" id="KW-1134">Transmembrane beta strand</keyword>
<keyword evidence="5 10" id="KW-0812">Transmembrane</keyword>
<keyword evidence="4" id="KW-0410">Iron transport</keyword>
<keyword evidence="8 10" id="KW-0472">Membrane</keyword>
<evidence type="ECO:0000256" key="6">
    <source>
        <dbReference type="ARBA" id="ARBA00023004"/>
    </source>
</evidence>
<evidence type="ECO:0000256" key="10">
    <source>
        <dbReference type="PROSITE-ProRule" id="PRU01360"/>
    </source>
</evidence>
<dbReference type="InterPro" id="IPR037066">
    <property type="entry name" value="Plug_dom_sf"/>
</dbReference>
<keyword evidence="14" id="KW-0675">Receptor</keyword>
<comment type="subcellular location">
    <subcellularLocation>
        <location evidence="1 10">Cell outer membrane</location>
        <topology evidence="1 10">Multi-pass membrane protein</topology>
    </subcellularLocation>
</comment>
<dbReference type="PANTHER" id="PTHR47234:SF2">
    <property type="entry name" value="TONB-DEPENDENT RECEPTOR"/>
    <property type="match status" value="1"/>
</dbReference>
<keyword evidence="2 10" id="KW-0813">Transport</keyword>
<gene>
    <name evidence="14" type="ORF">LA521A_11700</name>
</gene>
<evidence type="ECO:0000256" key="2">
    <source>
        <dbReference type="ARBA" id="ARBA00022448"/>
    </source>
</evidence>
<dbReference type="SMART" id="SM00965">
    <property type="entry name" value="STN"/>
    <property type="match status" value="1"/>
</dbReference>
<proteinExistence type="inferred from homology"/>
<dbReference type="SUPFAM" id="SSF56935">
    <property type="entry name" value="Porins"/>
    <property type="match status" value="1"/>
</dbReference>
<keyword evidence="12" id="KW-0732">Signal</keyword>
<evidence type="ECO:0000313" key="14">
    <source>
        <dbReference type="EMBL" id="BDU15969.1"/>
    </source>
</evidence>
<dbReference type="Gene3D" id="2.170.130.10">
    <property type="entry name" value="TonB-dependent receptor, plug domain"/>
    <property type="match status" value="1"/>
</dbReference>
<dbReference type="InterPro" id="IPR039426">
    <property type="entry name" value="TonB-dep_rcpt-like"/>
</dbReference>
<dbReference type="Gene3D" id="3.55.50.30">
    <property type="match status" value="1"/>
</dbReference>
<dbReference type="PROSITE" id="PS52016">
    <property type="entry name" value="TONB_DEPENDENT_REC_3"/>
    <property type="match status" value="1"/>
</dbReference>
<feature type="domain" description="Secretin/TonB short N-terminal" evidence="13">
    <location>
        <begin position="58"/>
        <end position="109"/>
    </location>
</feature>
<dbReference type="InterPro" id="IPR000531">
    <property type="entry name" value="Beta-barrel_TonB"/>
</dbReference>
<evidence type="ECO:0000256" key="5">
    <source>
        <dbReference type="ARBA" id="ARBA00022692"/>
    </source>
</evidence>
<keyword evidence="6" id="KW-0408">Iron</keyword>
<dbReference type="Pfam" id="PF00593">
    <property type="entry name" value="TonB_dep_Rec_b-barrel"/>
    <property type="match status" value="1"/>
</dbReference>
<dbReference type="InterPro" id="IPR036942">
    <property type="entry name" value="Beta-barrel_TonB_sf"/>
</dbReference>
<organism evidence="14 15">
    <name type="scientific">Lysobacter auxotrophicus</name>
    <dbReference type="NCBI Taxonomy" id="2992573"/>
    <lineage>
        <taxon>Bacteria</taxon>
        <taxon>Pseudomonadati</taxon>
        <taxon>Pseudomonadota</taxon>
        <taxon>Gammaproteobacteria</taxon>
        <taxon>Lysobacterales</taxon>
        <taxon>Lysobacteraceae</taxon>
        <taxon>Lysobacter</taxon>
    </lineage>
</organism>
<feature type="chain" id="PRO_5046175638" evidence="12">
    <location>
        <begin position="28"/>
        <end position="947"/>
    </location>
</feature>
<dbReference type="PROSITE" id="PS51257">
    <property type="entry name" value="PROKAR_LIPOPROTEIN"/>
    <property type="match status" value="1"/>
</dbReference>
<evidence type="ECO:0000259" key="13">
    <source>
        <dbReference type="SMART" id="SM00965"/>
    </source>
</evidence>
<keyword evidence="4" id="KW-0406">Ion transport</keyword>
<evidence type="ECO:0000256" key="11">
    <source>
        <dbReference type="RuleBase" id="RU003357"/>
    </source>
</evidence>
<evidence type="ECO:0000256" key="12">
    <source>
        <dbReference type="SAM" id="SignalP"/>
    </source>
</evidence>
<dbReference type="Pfam" id="PF07715">
    <property type="entry name" value="Plug"/>
    <property type="match status" value="1"/>
</dbReference>
<evidence type="ECO:0000256" key="3">
    <source>
        <dbReference type="ARBA" id="ARBA00022452"/>
    </source>
</evidence>
<keyword evidence="15" id="KW-1185">Reference proteome</keyword>
<dbReference type="RefSeq" id="WP_281781401.1">
    <property type="nucleotide sequence ID" value="NZ_AP027041.1"/>
</dbReference>
<sequence length="947" mass="102952">MARKFRLALAIAGALSVACAGATPAFAAQSAPAASIRFVIPAGSLDQALQSLATQGRVQLMYAPALVEQRHSSGLQADLSPARALEILLRDSDLHAVQVTPNTYLIERAPSPDIGPPTPAPVREPVELATVEVTGTHIPRASIDVVTPAPLTRINRAQIEASGYQTVFELLSYQPGMISHHPVDVATDGSFNSQQPFAAAATTSLYGLGPRATLILIDGRRVANYGLASADLGGLTDLNGIPLTMVDRIEVMRGGASAIYGADAMAGVINIILKKEQEGGEVTVRYGLSERGDAEQRRVSLSYGEATQRGGNFFLGADYFHRDALQGDERDWRTADRSDEGLADRRIPLGYFSLFDLAIIQPACPDDVRAAENGCYLDVPRYLTLQPEMESASVYLRLRQPLGGTLEFDGSLRLGQVRQSLQAAPLYGGVAMPEVHPDNPFPDIPIQLDYAFFDVGPVRSRSDSRTADLDLGLSGLWGDWEWRAGVSHHQSRVDNLIDGLISNAALSQALVDFSYRFNSPDNPPEVLRALSPRVEAEGEARFDQFTFAVNGAWFSLPGGDAQTALGVEWSRDALRNEPDPRMLDGDIALGAQKSRLDDSQTSAAFYAEMSLPVATWLHADLAWRIDSRQGYGSESSPMFGLKWTPLESLTVRATSATGYRAPSLFELRRPSIAGGTFEVVEATPAVAPCAIPTSFMGVDYCIVTHGAVENPDIAPETSRSHTLGLVWAPTQSFDVSLDRFRIRRRNEIVTTNAIADPAAFPLSLQRDNEGRLIAVNDYFTNVGRTQVDGWELQSEYRLDTTSAGHFTFRLAASYLQSLTRKVSPDAPELDYAGHGSPKRSVLAGLEWLIGDWIATLNVHQLGPVEIASPSGTCPTLNAAAGRCRTPSSTTADMYLAYVGLPHWRLSLNVDNLTDREPRNYDPFKGGYDIAYDDPRGRYYLLSAAYRF</sequence>
<protein>
    <submittedName>
        <fullName evidence="14">TonB-dependent receptor</fullName>
    </submittedName>
</protein>
<dbReference type="InterPro" id="IPR012910">
    <property type="entry name" value="Plug_dom"/>
</dbReference>
<name>A0ABM8DBM1_9GAMM</name>
<reference evidence="14 15" key="1">
    <citation type="journal article" date="2023" name="Int. J. Syst. Evol. Microbiol.">
        <title>Physiological and genomic analyses of cobalamin (vitamin B12)-auxotrophy of Lysobacter auxotrophicus sp. nov., a methionine-auxotrophic chitinolytic bacterium isolated from chitin-treated soil.</title>
        <authorList>
            <person name="Saito A."/>
            <person name="Dohra H."/>
            <person name="Hamada M."/>
            <person name="Moriuchi R."/>
            <person name="Kotsuchibashi Y."/>
            <person name="Mori K."/>
        </authorList>
    </citation>
    <scope>NUCLEOTIDE SEQUENCE [LARGE SCALE GENOMIC DNA]</scope>
    <source>
        <strain evidence="14 15">5-21a</strain>
    </source>
</reference>
<dbReference type="Gene3D" id="2.40.170.20">
    <property type="entry name" value="TonB-dependent receptor, beta-barrel domain"/>
    <property type="match status" value="1"/>
</dbReference>
<evidence type="ECO:0000256" key="1">
    <source>
        <dbReference type="ARBA" id="ARBA00004571"/>
    </source>
</evidence>
<evidence type="ECO:0000313" key="15">
    <source>
        <dbReference type="Proteomes" id="UP001317822"/>
    </source>
</evidence>
<feature type="signal peptide" evidence="12">
    <location>
        <begin position="1"/>
        <end position="27"/>
    </location>
</feature>
<evidence type="ECO:0000256" key="9">
    <source>
        <dbReference type="ARBA" id="ARBA00023237"/>
    </source>
</evidence>
<dbReference type="InterPro" id="IPR011662">
    <property type="entry name" value="Secretin/TonB_short_N"/>
</dbReference>